<dbReference type="InterPro" id="IPR013083">
    <property type="entry name" value="Znf_RING/FYVE/PHD"/>
</dbReference>
<dbReference type="AlphaFoldDB" id="A0A915EYM0"/>
<feature type="region of interest" description="Disordered" evidence="5">
    <location>
        <begin position="387"/>
        <end position="408"/>
    </location>
</feature>
<dbReference type="InterPro" id="IPR011011">
    <property type="entry name" value="Znf_FYVE_PHD"/>
</dbReference>
<evidence type="ECO:0000259" key="7">
    <source>
        <dbReference type="PROSITE" id="PS50916"/>
    </source>
</evidence>
<feature type="transmembrane region" description="Helical" evidence="6">
    <location>
        <begin position="468"/>
        <end position="488"/>
    </location>
</feature>
<feature type="compositionally biased region" description="Polar residues" evidence="5">
    <location>
        <begin position="33"/>
        <end position="44"/>
    </location>
</feature>
<dbReference type="WBParaSite" id="maker-E.canG7_contigs_4746-snap-gene-1.61-mRNA-1">
    <property type="protein sequence ID" value="maker-E.canG7_contigs_4746-snap-gene-1.61-mRNA-1"/>
    <property type="gene ID" value="EcG7_01192"/>
</dbReference>
<evidence type="ECO:0000256" key="2">
    <source>
        <dbReference type="ARBA" id="ARBA00022692"/>
    </source>
</evidence>
<name>A0A915EYM0_9CEST</name>
<accession>A0A915EYM0</accession>
<feature type="transmembrane region" description="Helical" evidence="6">
    <location>
        <begin position="957"/>
        <end position="976"/>
    </location>
</feature>
<evidence type="ECO:0000256" key="1">
    <source>
        <dbReference type="ARBA" id="ARBA00004141"/>
    </source>
</evidence>
<dbReference type="GO" id="GO:0015232">
    <property type="term" value="F:heme transmembrane transporter activity"/>
    <property type="evidence" value="ECO:0007669"/>
    <property type="project" value="TreeGrafter"/>
</dbReference>
<feature type="transmembrane region" description="Helical" evidence="6">
    <location>
        <begin position="424"/>
        <end position="448"/>
    </location>
</feature>
<dbReference type="Gene3D" id="3.30.40.10">
    <property type="entry name" value="Zinc/RING finger domain, C3HC4 (zinc finger)"/>
    <property type="match status" value="1"/>
</dbReference>
<dbReference type="Pfam" id="PF02318">
    <property type="entry name" value="FYVE_2"/>
    <property type="match status" value="1"/>
</dbReference>
<dbReference type="GO" id="GO:0020037">
    <property type="term" value="F:heme binding"/>
    <property type="evidence" value="ECO:0007669"/>
    <property type="project" value="TreeGrafter"/>
</dbReference>
<feature type="transmembrane region" description="Helical" evidence="6">
    <location>
        <begin position="608"/>
        <end position="630"/>
    </location>
</feature>
<evidence type="ECO:0000256" key="5">
    <source>
        <dbReference type="SAM" id="MobiDB-lite"/>
    </source>
</evidence>
<dbReference type="InterPro" id="IPR041282">
    <property type="entry name" value="FYVE_2"/>
</dbReference>
<dbReference type="GO" id="GO:0016020">
    <property type="term" value="C:membrane"/>
    <property type="evidence" value="ECO:0007669"/>
    <property type="project" value="UniProtKB-SubCell"/>
</dbReference>
<dbReference type="PROSITE" id="PS50916">
    <property type="entry name" value="RABBD"/>
    <property type="match status" value="1"/>
</dbReference>
<dbReference type="GO" id="GO:0031267">
    <property type="term" value="F:small GTPase binding"/>
    <property type="evidence" value="ECO:0007669"/>
    <property type="project" value="InterPro"/>
</dbReference>
<organism evidence="8 9">
    <name type="scientific">Echinococcus canadensis</name>
    <dbReference type="NCBI Taxonomy" id="519352"/>
    <lineage>
        <taxon>Eukaryota</taxon>
        <taxon>Metazoa</taxon>
        <taxon>Spiralia</taxon>
        <taxon>Lophotrochozoa</taxon>
        <taxon>Platyhelminthes</taxon>
        <taxon>Cestoda</taxon>
        <taxon>Eucestoda</taxon>
        <taxon>Cyclophyllidea</taxon>
        <taxon>Taeniidae</taxon>
        <taxon>Echinococcus</taxon>
        <taxon>Echinococcus canadensis group</taxon>
    </lineage>
</organism>
<sequence length="1013" mass="112590">MKSATIATTFIFPNKTYLTCIAKTQPMRAARGQSKNKGPQQNGSLVPPLDANANPALDVSLGRFSEEEREAILTVVKRDLEIRCMEKYRLKKIRSRLLQEDSQAPLSLPGSANACTICRGQFIIFLNPRVTCSLCRREVCRRCTKAYNGEMLCRICSHDIFYRAVKCPWFYDSSPDKLCGHASDAIVKSLFKDNQPVLNGLTEEHLHKALSNYLKPDRETYVNGVVITLEVMLRIENEQIRTFTKRYQEVRSTAVNALNKVRGTAMKNGQEDSEKEVDRITSQFLQQTREALRKLLQMLCITEEKYKMSVHNPRQVNTATRVLEITQKQVEQLVGHKIQIPDEYTNVEVEEDLESFVASVASGPEEFFANVLLEDLTKAMRNSISHGRRSRAPLSKMDSDSSVENQKRQADADSFEPVLFRKRWLMLFLFSSVSMLNAFQWLHINIVLPSAIFFWNSSLPSDQQGKDVAIAWLSMLYMLVYIPMIFPATWLLNHYGLRVSILIGATLNMLGAWIKCLSMELSQPISSPASNASFPLLMVAQLVCALGQVFLLGVPAQLAATWFSKSELAMATAIGVGCALGFGLPPLMVPAVTSSTGVADFEDFRKGFRIMFYGGAAIMSFDLLLVAIFFKEEPEIAPSRAQYKRILQRRAQLAGDKPDEADFASAFDHESSVLTAEESVLVNQSYFHQVAHSFKCVSFIYLNICYGVNTGVYYEIGTLLNSIVAEFFPVRLVTTVTVIMVVSFIHSNMCLISLKKSHKVSGLTRTVQGARMELPNLEMCVKKSPSGVKQINVVKDGRIEGTSTGDHFCTSPGSEDVEGGDELSLNLNSETEQVAIGWIGFSMVIAGLVGSIVAGVVLKKTGLYRLVLIIFYFLSVISMGAFMGSLYSNLIGTVFLTMILLGFFQSGFLPLGFEYAAEITYPIDEGLTSGILNTSAHIFGIILTQAATAMIGNYGALPTNIFILVCMVIAGVPACFMKDDLKRQRAHEKMRVEVEANSGDEFEYSSISKTKDV</sequence>
<feature type="transmembrane region" description="Helical" evidence="6">
    <location>
        <begin position="835"/>
        <end position="858"/>
    </location>
</feature>
<feature type="region of interest" description="Disordered" evidence="5">
    <location>
        <begin position="28"/>
        <end position="51"/>
    </location>
</feature>
<keyword evidence="3 6" id="KW-1133">Transmembrane helix</keyword>
<feature type="transmembrane region" description="Helical" evidence="6">
    <location>
        <begin position="568"/>
        <end position="588"/>
    </location>
</feature>
<dbReference type="InterPro" id="IPR010911">
    <property type="entry name" value="Rab_BD"/>
</dbReference>
<feature type="domain" description="RabBD" evidence="7">
    <location>
        <begin position="58"/>
        <end position="173"/>
    </location>
</feature>
<feature type="transmembrane region" description="Helical" evidence="6">
    <location>
        <begin position="863"/>
        <end position="884"/>
    </location>
</feature>
<evidence type="ECO:0000313" key="8">
    <source>
        <dbReference type="Proteomes" id="UP000887562"/>
    </source>
</evidence>
<dbReference type="GO" id="GO:0097037">
    <property type="term" value="P:heme export"/>
    <property type="evidence" value="ECO:0007669"/>
    <property type="project" value="TreeGrafter"/>
</dbReference>
<dbReference type="InterPro" id="IPR011701">
    <property type="entry name" value="MFS"/>
</dbReference>
<dbReference type="GO" id="GO:0006886">
    <property type="term" value="P:intracellular protein transport"/>
    <property type="evidence" value="ECO:0007669"/>
    <property type="project" value="InterPro"/>
</dbReference>
<dbReference type="SUPFAM" id="SSF103473">
    <property type="entry name" value="MFS general substrate transporter"/>
    <property type="match status" value="2"/>
</dbReference>
<evidence type="ECO:0000256" key="6">
    <source>
        <dbReference type="SAM" id="Phobius"/>
    </source>
</evidence>
<evidence type="ECO:0000256" key="4">
    <source>
        <dbReference type="ARBA" id="ARBA00023136"/>
    </source>
</evidence>
<feature type="transmembrane region" description="Helical" evidence="6">
    <location>
        <begin position="495"/>
        <end position="514"/>
    </location>
</feature>
<evidence type="ECO:0000313" key="9">
    <source>
        <dbReference type="WBParaSite" id="maker-E.canG7_contigs_4746-snap-gene-1.61-mRNA-1"/>
    </source>
</evidence>
<keyword evidence="2 6" id="KW-0812">Transmembrane</keyword>
<keyword evidence="4 6" id="KW-0472">Membrane</keyword>
<dbReference type="SUPFAM" id="SSF57903">
    <property type="entry name" value="FYVE/PHD zinc finger"/>
    <property type="match status" value="1"/>
</dbReference>
<evidence type="ECO:0000256" key="3">
    <source>
        <dbReference type="ARBA" id="ARBA00022989"/>
    </source>
</evidence>
<feature type="transmembrane region" description="Helical" evidence="6">
    <location>
        <begin position="534"/>
        <end position="556"/>
    </location>
</feature>
<proteinExistence type="predicted"/>
<dbReference type="Pfam" id="PF07690">
    <property type="entry name" value="MFS_1"/>
    <property type="match status" value="2"/>
</dbReference>
<dbReference type="CDD" id="cd17398">
    <property type="entry name" value="MFS_FLVCR_like"/>
    <property type="match status" value="1"/>
</dbReference>
<dbReference type="Proteomes" id="UP000887562">
    <property type="component" value="Unplaced"/>
</dbReference>
<keyword evidence="8" id="KW-1185">Reference proteome</keyword>
<dbReference type="PANTHER" id="PTHR10924:SF4">
    <property type="entry name" value="GH15861P"/>
    <property type="match status" value="1"/>
</dbReference>
<protein>
    <submittedName>
        <fullName evidence="9">RabBD domain-containing protein</fullName>
    </submittedName>
</protein>
<feature type="transmembrane region" description="Helical" evidence="6">
    <location>
        <begin position="732"/>
        <end position="754"/>
    </location>
</feature>
<dbReference type="PANTHER" id="PTHR10924">
    <property type="entry name" value="MAJOR FACILITATOR SUPERFAMILY PROTEIN-RELATED"/>
    <property type="match status" value="1"/>
</dbReference>
<dbReference type="InterPro" id="IPR049680">
    <property type="entry name" value="FLVCR1-2_SLC49-like"/>
</dbReference>
<feature type="transmembrane region" description="Helical" evidence="6">
    <location>
        <begin position="931"/>
        <end position="951"/>
    </location>
</feature>
<dbReference type="Gene3D" id="1.20.1250.20">
    <property type="entry name" value="MFS general substrate transporter like domains"/>
    <property type="match status" value="2"/>
</dbReference>
<reference evidence="9" key="1">
    <citation type="submission" date="2022-11" db="UniProtKB">
        <authorList>
            <consortium name="WormBaseParasite"/>
        </authorList>
    </citation>
    <scope>IDENTIFICATION</scope>
</reference>
<dbReference type="InterPro" id="IPR036259">
    <property type="entry name" value="MFS_trans_sf"/>
</dbReference>
<comment type="subcellular location">
    <subcellularLocation>
        <location evidence="1">Membrane</location>
        <topology evidence="1">Multi-pass membrane protein</topology>
    </subcellularLocation>
</comment>
<feature type="transmembrane region" description="Helical" evidence="6">
    <location>
        <begin position="890"/>
        <end position="911"/>
    </location>
</feature>